<dbReference type="InterPro" id="IPR036388">
    <property type="entry name" value="WH-like_DNA-bd_sf"/>
</dbReference>
<dbReference type="InterPro" id="IPR000847">
    <property type="entry name" value="LysR_HTH_N"/>
</dbReference>
<protein>
    <submittedName>
        <fullName evidence="6">LysR family transcriptional regulator</fullName>
    </submittedName>
</protein>
<dbReference type="Pfam" id="PF00126">
    <property type="entry name" value="HTH_1"/>
    <property type="match status" value="1"/>
</dbReference>
<dbReference type="InterPro" id="IPR058163">
    <property type="entry name" value="LysR-type_TF_proteobact-type"/>
</dbReference>
<sequence length="296" mass="33254">MDHLTALKVFRQAVELGSFAEASRRLGLSPAAISKNISELESHLAARLLNRTTRRMSLTEAGSLYYAQVVRILDDLDEADRSLGPLQHMPSGTLRVSAPMTLTLMCLSAAIPGFLDRHPDLSLDLRMEDRRVDIVKEGYDLAIRGSDNIEDSSLIARKLMTLPHVVCGAPSYFERFGTPETPEDLRRHNAIKFTLSSHVDDWDFRRADRSVRVAVTGRYRVSSSLAVRDALRAGFGLSLVPRLYIREDLEQGRLRTVLDDWSAVETSIYAVYPSRRHVDAKLRAFLDFLVEELGEG</sequence>
<dbReference type="EMBL" id="CP039690">
    <property type="protein sequence ID" value="QCI64813.1"/>
    <property type="molecule type" value="Genomic_DNA"/>
</dbReference>
<feature type="domain" description="HTH lysR-type" evidence="5">
    <location>
        <begin position="1"/>
        <end position="59"/>
    </location>
</feature>
<keyword evidence="7" id="KW-1185">Reference proteome</keyword>
<dbReference type="CDD" id="cd08422">
    <property type="entry name" value="PBP2_CrgA_like"/>
    <property type="match status" value="1"/>
</dbReference>
<accession>A0A4D7B1H0</accession>
<dbReference type="AlphaFoldDB" id="A0A4D7B1H0"/>
<dbReference type="FunFam" id="3.40.190.290:FF:000001">
    <property type="entry name" value="Transcriptional regulator, LysR family"/>
    <property type="match status" value="1"/>
</dbReference>
<dbReference type="InterPro" id="IPR005119">
    <property type="entry name" value="LysR_subst-bd"/>
</dbReference>
<comment type="similarity">
    <text evidence="1">Belongs to the LysR transcriptional regulatory family.</text>
</comment>
<dbReference type="Gene3D" id="1.10.10.10">
    <property type="entry name" value="Winged helix-like DNA-binding domain superfamily/Winged helix DNA-binding domain"/>
    <property type="match status" value="1"/>
</dbReference>
<evidence type="ECO:0000313" key="7">
    <source>
        <dbReference type="Proteomes" id="UP000298781"/>
    </source>
</evidence>
<proteinExistence type="inferred from homology"/>
<dbReference type="Gene3D" id="3.40.190.290">
    <property type="match status" value="1"/>
</dbReference>
<organism evidence="6 7">
    <name type="scientific">Phreatobacter stygius</name>
    <dbReference type="NCBI Taxonomy" id="1940610"/>
    <lineage>
        <taxon>Bacteria</taxon>
        <taxon>Pseudomonadati</taxon>
        <taxon>Pseudomonadota</taxon>
        <taxon>Alphaproteobacteria</taxon>
        <taxon>Hyphomicrobiales</taxon>
        <taxon>Phreatobacteraceae</taxon>
        <taxon>Phreatobacter</taxon>
    </lineage>
</organism>
<dbReference type="KEGG" id="pstg:E8M01_11610"/>
<dbReference type="PANTHER" id="PTHR30537:SF5">
    <property type="entry name" value="HTH-TYPE TRANSCRIPTIONAL ACTIVATOR TTDR-RELATED"/>
    <property type="match status" value="1"/>
</dbReference>
<dbReference type="InterPro" id="IPR036390">
    <property type="entry name" value="WH_DNA-bd_sf"/>
</dbReference>
<keyword evidence="4" id="KW-0804">Transcription</keyword>
<evidence type="ECO:0000256" key="3">
    <source>
        <dbReference type="ARBA" id="ARBA00023125"/>
    </source>
</evidence>
<dbReference type="PANTHER" id="PTHR30537">
    <property type="entry name" value="HTH-TYPE TRANSCRIPTIONAL REGULATOR"/>
    <property type="match status" value="1"/>
</dbReference>
<dbReference type="GO" id="GO:0006351">
    <property type="term" value="P:DNA-templated transcription"/>
    <property type="evidence" value="ECO:0007669"/>
    <property type="project" value="TreeGrafter"/>
</dbReference>
<reference evidence="6 7" key="1">
    <citation type="submission" date="2019-04" db="EMBL/GenBank/DDBJ databases">
        <title>Phreatobacter aquaticus sp. nov.</title>
        <authorList>
            <person name="Choi A."/>
        </authorList>
    </citation>
    <scope>NUCLEOTIDE SEQUENCE [LARGE SCALE GENOMIC DNA]</scope>
    <source>
        <strain evidence="6 7">KCTC 52518</strain>
    </source>
</reference>
<dbReference type="GO" id="GO:0043565">
    <property type="term" value="F:sequence-specific DNA binding"/>
    <property type="evidence" value="ECO:0007669"/>
    <property type="project" value="TreeGrafter"/>
</dbReference>
<dbReference type="FunFam" id="1.10.10.10:FF:000001">
    <property type="entry name" value="LysR family transcriptional regulator"/>
    <property type="match status" value="1"/>
</dbReference>
<dbReference type="PROSITE" id="PS50931">
    <property type="entry name" value="HTH_LYSR"/>
    <property type="match status" value="1"/>
</dbReference>
<evidence type="ECO:0000256" key="2">
    <source>
        <dbReference type="ARBA" id="ARBA00023015"/>
    </source>
</evidence>
<dbReference type="GO" id="GO:0003700">
    <property type="term" value="F:DNA-binding transcription factor activity"/>
    <property type="evidence" value="ECO:0007669"/>
    <property type="project" value="InterPro"/>
</dbReference>
<dbReference type="Pfam" id="PF03466">
    <property type="entry name" value="LysR_substrate"/>
    <property type="match status" value="1"/>
</dbReference>
<dbReference type="SUPFAM" id="SSF46785">
    <property type="entry name" value="Winged helix' DNA-binding domain"/>
    <property type="match status" value="1"/>
</dbReference>
<keyword evidence="3" id="KW-0238">DNA-binding</keyword>
<gene>
    <name evidence="6" type="ORF">E8M01_11610</name>
</gene>
<name>A0A4D7B1H0_9HYPH</name>
<evidence type="ECO:0000256" key="4">
    <source>
        <dbReference type="ARBA" id="ARBA00023163"/>
    </source>
</evidence>
<evidence type="ECO:0000259" key="5">
    <source>
        <dbReference type="PROSITE" id="PS50931"/>
    </source>
</evidence>
<dbReference type="RefSeq" id="WP_136960264.1">
    <property type="nucleotide sequence ID" value="NZ_CP039690.1"/>
</dbReference>
<dbReference type="OrthoDB" id="9813056at2"/>
<dbReference type="Proteomes" id="UP000298781">
    <property type="component" value="Chromosome"/>
</dbReference>
<dbReference type="SUPFAM" id="SSF53850">
    <property type="entry name" value="Periplasmic binding protein-like II"/>
    <property type="match status" value="1"/>
</dbReference>
<evidence type="ECO:0000256" key="1">
    <source>
        <dbReference type="ARBA" id="ARBA00009437"/>
    </source>
</evidence>
<keyword evidence="2" id="KW-0805">Transcription regulation</keyword>
<evidence type="ECO:0000313" key="6">
    <source>
        <dbReference type="EMBL" id="QCI64813.1"/>
    </source>
</evidence>